<dbReference type="PANTHER" id="PTHR16983:SF12">
    <property type="entry name" value="GLYCOSYLPHOSPHATIDYLINOSITOL-ANCHORED HIGH DENSITY LIPOPROTEIN-BINDING PROTEIN 1"/>
    <property type="match status" value="1"/>
</dbReference>
<dbReference type="Proteomes" id="UP000472240">
    <property type="component" value="Chromosome 14"/>
</dbReference>
<dbReference type="SUPFAM" id="SSF57302">
    <property type="entry name" value="Snake toxin-like"/>
    <property type="match status" value="1"/>
</dbReference>
<dbReference type="KEGG" id="rfq:117033766"/>
<evidence type="ECO:0000256" key="8">
    <source>
        <dbReference type="SAM" id="MobiDB-lite"/>
    </source>
</evidence>
<evidence type="ECO:0000256" key="6">
    <source>
        <dbReference type="ARBA" id="ARBA00023136"/>
    </source>
</evidence>
<dbReference type="GO" id="GO:0070328">
    <property type="term" value="P:triglyceride homeostasis"/>
    <property type="evidence" value="ECO:0007669"/>
    <property type="project" value="TreeGrafter"/>
</dbReference>
<dbReference type="OrthoDB" id="9448168at2759"/>
<evidence type="ECO:0000256" key="3">
    <source>
        <dbReference type="ARBA" id="ARBA00022475"/>
    </source>
</evidence>
<dbReference type="Proteomes" id="UP000585614">
    <property type="component" value="Unassembled WGS sequence"/>
</dbReference>
<dbReference type="GeneTree" id="ENSGT00940000153378"/>
<dbReference type="FunFam" id="2.10.60.10:FF:000003">
    <property type="entry name" value="lymphocyte antigen 6E isoform X1"/>
    <property type="match status" value="1"/>
</dbReference>
<evidence type="ECO:0000256" key="1">
    <source>
        <dbReference type="ARBA" id="ARBA00004236"/>
    </source>
</evidence>
<dbReference type="GeneID" id="117033766"/>
<dbReference type="Gene3D" id="2.10.60.10">
    <property type="entry name" value="CD59"/>
    <property type="match status" value="1"/>
</dbReference>
<gene>
    <name evidence="12" type="primary">GPIHBP1</name>
    <name evidence="11" type="ORF">mRhiFer1_005892</name>
</gene>
<keyword evidence="11" id="KW-0449">Lipoprotein</keyword>
<organism evidence="12 13">
    <name type="scientific">Rhinolophus ferrumequinum</name>
    <name type="common">Greater horseshoe bat</name>
    <dbReference type="NCBI Taxonomy" id="59479"/>
    <lineage>
        <taxon>Eukaryota</taxon>
        <taxon>Metazoa</taxon>
        <taxon>Chordata</taxon>
        <taxon>Craniata</taxon>
        <taxon>Vertebrata</taxon>
        <taxon>Euteleostomi</taxon>
        <taxon>Mammalia</taxon>
        <taxon>Eutheria</taxon>
        <taxon>Laurasiatheria</taxon>
        <taxon>Chiroptera</taxon>
        <taxon>Yinpterochiroptera</taxon>
        <taxon>Rhinolophoidea</taxon>
        <taxon>Rhinolophidae</taxon>
        <taxon>Rhinolophinae</taxon>
        <taxon>Rhinolophus</taxon>
    </lineage>
</organism>
<dbReference type="GO" id="GO:0098552">
    <property type="term" value="C:side of membrane"/>
    <property type="evidence" value="ECO:0007669"/>
    <property type="project" value="UniProtKB-KW"/>
</dbReference>
<feature type="signal peptide" evidence="9">
    <location>
        <begin position="1"/>
        <end position="22"/>
    </location>
</feature>
<dbReference type="InterPro" id="IPR018363">
    <property type="entry name" value="CD59_antigen_CS"/>
</dbReference>
<evidence type="ECO:0000256" key="5">
    <source>
        <dbReference type="ARBA" id="ARBA00022729"/>
    </source>
</evidence>
<feature type="compositionally biased region" description="Acidic residues" evidence="8">
    <location>
        <begin position="25"/>
        <end position="57"/>
    </location>
</feature>
<evidence type="ECO:0000313" key="13">
    <source>
        <dbReference type="Proteomes" id="UP000472240"/>
    </source>
</evidence>
<dbReference type="GO" id="GO:0005886">
    <property type="term" value="C:plasma membrane"/>
    <property type="evidence" value="ECO:0007669"/>
    <property type="project" value="UniProtKB-SubCell"/>
</dbReference>
<dbReference type="GO" id="GO:0035473">
    <property type="term" value="F:lipase binding"/>
    <property type="evidence" value="ECO:0007669"/>
    <property type="project" value="TreeGrafter"/>
</dbReference>
<reference evidence="12 13" key="2">
    <citation type="journal article" date="2018" name="Annu Rev Anim Biosci">
        <title>Bat Biology, Genomes, and the Bat1K Project: To Generate Chromosome-Level Genomes for All Living Bat Species.</title>
        <authorList>
            <person name="Teeling E.C."/>
            <person name="Vernes S.C."/>
            <person name="Davalos L.M."/>
            <person name="Ray D.A."/>
            <person name="Gilbert M.T.P."/>
            <person name="Myers E."/>
        </authorList>
    </citation>
    <scope>NUCLEOTIDE SEQUENCE</scope>
</reference>
<dbReference type="OMA" id="MWCTDSC"/>
<dbReference type="SMART" id="SM00134">
    <property type="entry name" value="LU"/>
    <property type="match status" value="1"/>
</dbReference>
<dbReference type="InterPro" id="IPR016054">
    <property type="entry name" value="LY6_UPA_recep-like"/>
</dbReference>
<keyword evidence="6" id="KW-0472">Membrane</keyword>
<keyword evidence="5 9" id="KW-0732">Signal</keyword>
<dbReference type="GO" id="GO:0035478">
    <property type="term" value="F:chylomicron binding"/>
    <property type="evidence" value="ECO:0007669"/>
    <property type="project" value="TreeGrafter"/>
</dbReference>
<evidence type="ECO:0000259" key="10">
    <source>
        <dbReference type="SMART" id="SM00134"/>
    </source>
</evidence>
<dbReference type="PROSITE" id="PS00983">
    <property type="entry name" value="LY6_UPAR"/>
    <property type="match status" value="1"/>
</dbReference>
<reference evidence="11 14" key="4">
    <citation type="journal article" date="2020" name="Nature">
        <title>Six reference-quality genomes reveal evolution of bat adaptations.</title>
        <authorList>
            <person name="Jebb D."/>
            <person name="Huang Z."/>
            <person name="Pippel M."/>
            <person name="Hughes G.M."/>
            <person name="Lavrichenko K."/>
            <person name="Devanna P."/>
            <person name="Winkler S."/>
            <person name="Jermiin L.S."/>
            <person name="Skirmuntt E.C."/>
            <person name="Katzourakis A."/>
            <person name="Burkitt-Gray L."/>
            <person name="Ray D.A."/>
            <person name="Sullivan K.A.M."/>
            <person name="Roscito J.G."/>
            <person name="Kirilenko B.M."/>
            <person name="Davalos L.M."/>
            <person name="Corthals A.P."/>
            <person name="Power M.L."/>
            <person name="Jones G."/>
            <person name="Ransome R.D."/>
            <person name="Dechmann D.K.N."/>
            <person name="Locatelli A.G."/>
            <person name="Puechmaille S.J."/>
            <person name="Fedrigo O."/>
            <person name="Jarvis E.D."/>
            <person name="Hiller M."/>
            <person name="Vernes S.C."/>
            <person name="Myers E.W."/>
            <person name="Teeling E.C."/>
        </authorList>
    </citation>
    <scope>NUCLEOTIDE SEQUENCE [LARGE SCALE GENOMIC DNA]</scope>
    <source>
        <strain evidence="11">MRhiFer1</strain>
        <tissue evidence="11">Lung</tissue>
    </source>
</reference>
<keyword evidence="4" id="KW-0336">GPI-anchor</keyword>
<feature type="domain" description="UPAR/Ly6" evidence="10">
    <location>
        <begin position="65"/>
        <end position="153"/>
    </location>
</feature>
<dbReference type="AlphaFoldDB" id="A0A671FKB5"/>
<evidence type="ECO:0000256" key="2">
    <source>
        <dbReference type="ARBA" id="ARBA00004589"/>
    </source>
</evidence>
<proteinExistence type="predicted"/>
<accession>A0A671FKB5</accession>
<feature type="chain" id="PRO_5044626591" evidence="9">
    <location>
        <begin position="23"/>
        <end position="179"/>
    </location>
</feature>
<evidence type="ECO:0000256" key="7">
    <source>
        <dbReference type="ARBA" id="ARBA00023180"/>
    </source>
</evidence>
<dbReference type="CTD" id="338328"/>
<dbReference type="GO" id="GO:0030550">
    <property type="term" value="F:acetylcholine receptor inhibitor activity"/>
    <property type="evidence" value="ECO:0007669"/>
    <property type="project" value="TreeGrafter"/>
</dbReference>
<keyword evidence="13" id="KW-1185">Reference proteome</keyword>
<name>A0A671FKB5_RHIFE</name>
<keyword evidence="3" id="KW-1003">Cell membrane</keyword>
<evidence type="ECO:0000313" key="11">
    <source>
        <dbReference type="EMBL" id="KAF6323305.1"/>
    </source>
</evidence>
<dbReference type="EMBL" id="JACAGC010000013">
    <property type="protein sequence ID" value="KAF6323305.1"/>
    <property type="molecule type" value="Genomic_DNA"/>
</dbReference>
<evidence type="ECO:0000313" key="14">
    <source>
        <dbReference type="Proteomes" id="UP000585614"/>
    </source>
</evidence>
<keyword evidence="7" id="KW-0325">Glycoprotein</keyword>
<reference evidence="12 13" key="3">
    <citation type="submission" date="2018-12" db="EMBL/GenBank/DDBJ databases">
        <title>G10K-VGP greater horseshoe bat female genome, primary haplotype.</title>
        <authorList>
            <person name="Teeling E."/>
            <person name="Myers G."/>
            <person name="Vernes S."/>
            <person name="Pippel M."/>
            <person name="Winkler S."/>
            <person name="Fedrigo O."/>
            <person name="Rhie A."/>
            <person name="Koren S."/>
            <person name="Phillippy A."/>
            <person name="Lewin H."/>
            <person name="Damas J."/>
            <person name="Howe K."/>
            <person name="Mountcastle J."/>
            <person name="Jarvis E.D."/>
        </authorList>
    </citation>
    <scope>NUCLEOTIDE SEQUENCE [LARGE SCALE GENOMIC DNA]</scope>
</reference>
<dbReference type="RefSeq" id="XP_032981946.1">
    <property type="nucleotide sequence ID" value="XM_033126055.1"/>
</dbReference>
<evidence type="ECO:0000313" key="12">
    <source>
        <dbReference type="Ensembl" id="ENSRFEP00010022923.1"/>
    </source>
</evidence>
<evidence type="ECO:0000256" key="9">
    <source>
        <dbReference type="SAM" id="SignalP"/>
    </source>
</evidence>
<dbReference type="InterPro" id="IPR045860">
    <property type="entry name" value="Snake_toxin-like_sf"/>
</dbReference>
<dbReference type="CDD" id="cd23575">
    <property type="entry name" value="TFP_LU_ECD_GPIHBP1"/>
    <property type="match status" value="1"/>
</dbReference>
<feature type="region of interest" description="Disordered" evidence="8">
    <location>
        <begin position="19"/>
        <end position="60"/>
    </location>
</feature>
<reference evidence="12" key="5">
    <citation type="submission" date="2025-05" db="UniProtKB">
        <authorList>
            <consortium name="Ensembl"/>
        </authorList>
    </citation>
    <scope>IDENTIFICATION</scope>
</reference>
<reference evidence="12 13" key="1">
    <citation type="journal article" date="2015" name="Annu Rev Anim Biosci">
        <title>The Genome 10K Project: a way forward.</title>
        <authorList>
            <person name="Koepfli K.P."/>
            <person name="Paten B."/>
            <person name="O'Brien S.J."/>
            <person name="Koepfli K.P."/>
            <person name="Paten B."/>
            <person name="Antunes A."/>
            <person name="Belov K."/>
            <person name="Bustamante C."/>
            <person name="Castoe T.A."/>
            <person name="Clawson H."/>
            <person name="Crawford A.J."/>
            <person name="Diekhans M."/>
            <person name="Distel D."/>
            <person name="Durbin R."/>
            <person name="Earl D."/>
            <person name="Fujita M.K."/>
            <person name="Gamble T."/>
            <person name="Georges A."/>
            <person name="Gemmell N."/>
            <person name="Gilbert M.T."/>
            <person name="Graves J.M."/>
            <person name="Green R.E."/>
            <person name="Hickey G."/>
            <person name="Jarvis E.D."/>
            <person name="Johnson W."/>
            <person name="Komissarov A."/>
            <person name="Korf I."/>
            <person name="Kuhn R."/>
            <person name="Larkin D.M."/>
            <person name="Lewin H."/>
            <person name="Lopez J.V."/>
            <person name="Ma J."/>
            <person name="Marques-Bonet T."/>
            <person name="Miller W."/>
            <person name="Murphy R."/>
            <person name="Pevzner P."/>
            <person name="Shapiro B."/>
            <person name="Steiner C."/>
            <person name="Tamazian G."/>
            <person name="Venkatesh B."/>
            <person name="Wang J."/>
            <person name="Wayne R."/>
            <person name="Wiley E."/>
            <person name="Yang H."/>
            <person name="Zhang G."/>
            <person name="Haussler D."/>
            <person name="Ryder O."/>
            <person name="O'Brien S.J."/>
        </authorList>
    </citation>
    <scope>NUCLEOTIDE SEQUENCE</scope>
</reference>
<protein>
    <submittedName>
        <fullName evidence="11">Glycosylphosphatidylinositol anchored high density lipoprotein binding protein 1</fullName>
    </submittedName>
</protein>
<comment type="subcellular location">
    <subcellularLocation>
        <location evidence="1">Cell membrane</location>
    </subcellularLocation>
    <subcellularLocation>
        <location evidence="2">Membrane</location>
        <topology evidence="2">Lipid-anchor</topology>
        <topology evidence="2">GPI-anchor</topology>
    </subcellularLocation>
</comment>
<dbReference type="InterPro" id="IPR051110">
    <property type="entry name" value="Ly-6/neurotoxin-like_GPI-ap"/>
</dbReference>
<dbReference type="Ensembl" id="ENSRFET00010024946.1">
    <property type="protein sequence ID" value="ENSRFEP00010022923.1"/>
    <property type="gene ID" value="ENSRFEG00010015372.1"/>
</dbReference>
<dbReference type="InterPro" id="IPR035076">
    <property type="entry name" value="Toxin/TOLIP"/>
</dbReference>
<evidence type="ECO:0000256" key="4">
    <source>
        <dbReference type="ARBA" id="ARBA00022622"/>
    </source>
</evidence>
<dbReference type="PANTHER" id="PTHR16983">
    <property type="entry name" value="UPAR/LY6 DOMAIN-CONTAINING PROTEIN"/>
    <property type="match status" value="1"/>
</dbReference>
<sequence length="179" mass="19722">MKVLPAVLLALLLCRQPGRGRAQDEDNDDYFGYDEDDEDDKDDKDDKDDEDDREDEAGSGGRGWLQCYSCKVLHEEQDCKEMRSCPLSQPFCKTLSSQGNTESGPWTTYSGWCADTCKPSTREVAEILMTTTCCQTTLCNIPPWQGLLARGAGDPQGSPETVAAAFLFSLLTGLWAMAS</sequence>
<dbReference type="Pfam" id="PF00087">
    <property type="entry name" value="Toxin_TOLIP"/>
    <property type="match status" value="1"/>
</dbReference>